<protein>
    <submittedName>
        <fullName evidence="1">Uncharacterized protein</fullName>
    </submittedName>
</protein>
<keyword evidence="2" id="KW-1185">Reference proteome</keyword>
<proteinExistence type="predicted"/>
<organism evidence="1 2">
    <name type="scientific">Phytophthora citrophthora</name>
    <dbReference type="NCBI Taxonomy" id="4793"/>
    <lineage>
        <taxon>Eukaryota</taxon>
        <taxon>Sar</taxon>
        <taxon>Stramenopiles</taxon>
        <taxon>Oomycota</taxon>
        <taxon>Peronosporomycetes</taxon>
        <taxon>Peronosporales</taxon>
        <taxon>Peronosporaceae</taxon>
        <taxon>Phytophthora</taxon>
    </lineage>
</organism>
<evidence type="ECO:0000313" key="2">
    <source>
        <dbReference type="Proteomes" id="UP001259832"/>
    </source>
</evidence>
<evidence type="ECO:0000313" key="1">
    <source>
        <dbReference type="EMBL" id="KAK1929310.1"/>
    </source>
</evidence>
<accession>A0AAD9FZZ0</accession>
<sequence>MTNFVELDALLPYLDDIFDNLSSDDNDVEATEESHTISSTALKQAQGLVPYSTGLQRRKKEIN</sequence>
<gene>
    <name evidence="1" type="ORF">P3T76_015262</name>
</gene>
<name>A0AAD9FZZ0_9STRA</name>
<dbReference type="AlphaFoldDB" id="A0AAD9FZZ0"/>
<dbReference type="Proteomes" id="UP001259832">
    <property type="component" value="Unassembled WGS sequence"/>
</dbReference>
<comment type="caution">
    <text evidence="1">The sequence shown here is derived from an EMBL/GenBank/DDBJ whole genome shotgun (WGS) entry which is preliminary data.</text>
</comment>
<dbReference type="EMBL" id="JASMQC010000050">
    <property type="protein sequence ID" value="KAK1929310.1"/>
    <property type="molecule type" value="Genomic_DNA"/>
</dbReference>
<reference evidence="1" key="1">
    <citation type="submission" date="2023-08" db="EMBL/GenBank/DDBJ databases">
        <title>Reference Genome Resource for the Citrus Pathogen Phytophthora citrophthora.</title>
        <authorList>
            <person name="Moller H."/>
            <person name="Coetzee B."/>
            <person name="Rose L.J."/>
            <person name="Van Niekerk J.M."/>
        </authorList>
    </citation>
    <scope>NUCLEOTIDE SEQUENCE</scope>
    <source>
        <strain evidence="1">STE-U-9442</strain>
    </source>
</reference>